<dbReference type="InterPro" id="IPR025857">
    <property type="entry name" value="MacB_PCD"/>
</dbReference>
<keyword evidence="10" id="KW-1185">Reference proteome</keyword>
<organism evidence="9 10">
    <name type="scientific">Segetibacter aerophilus</name>
    <dbReference type="NCBI Taxonomy" id="670293"/>
    <lineage>
        <taxon>Bacteria</taxon>
        <taxon>Pseudomonadati</taxon>
        <taxon>Bacteroidota</taxon>
        <taxon>Chitinophagia</taxon>
        <taxon>Chitinophagales</taxon>
        <taxon>Chitinophagaceae</taxon>
        <taxon>Segetibacter</taxon>
    </lineage>
</organism>
<evidence type="ECO:0000256" key="6">
    <source>
        <dbReference type="SAM" id="Phobius"/>
    </source>
</evidence>
<gene>
    <name evidence="9" type="ORF">SAE01_17170</name>
</gene>
<dbReference type="GO" id="GO:0022857">
    <property type="term" value="F:transmembrane transporter activity"/>
    <property type="evidence" value="ECO:0007669"/>
    <property type="project" value="TreeGrafter"/>
</dbReference>
<dbReference type="PANTHER" id="PTHR30572">
    <property type="entry name" value="MEMBRANE COMPONENT OF TRANSPORTER-RELATED"/>
    <property type="match status" value="1"/>
</dbReference>
<keyword evidence="2" id="KW-1003">Cell membrane</keyword>
<feature type="domain" description="MacB-like periplasmic core" evidence="8">
    <location>
        <begin position="433"/>
        <end position="599"/>
    </location>
</feature>
<evidence type="ECO:0000313" key="10">
    <source>
        <dbReference type="Proteomes" id="UP000321513"/>
    </source>
</evidence>
<feature type="transmembrane region" description="Helical" evidence="6">
    <location>
        <begin position="670"/>
        <end position="690"/>
    </location>
</feature>
<comment type="subcellular location">
    <subcellularLocation>
        <location evidence="1">Cell membrane</location>
        <topology evidence="1">Multi-pass membrane protein</topology>
    </subcellularLocation>
</comment>
<evidence type="ECO:0000256" key="5">
    <source>
        <dbReference type="ARBA" id="ARBA00023136"/>
    </source>
</evidence>
<feature type="transmembrane region" description="Helical" evidence="6">
    <location>
        <begin position="284"/>
        <end position="305"/>
    </location>
</feature>
<dbReference type="InterPro" id="IPR050250">
    <property type="entry name" value="Macrolide_Exporter_MacB"/>
</dbReference>
<feature type="domain" description="ABC3 transporter permease C-terminal" evidence="7">
    <location>
        <begin position="674"/>
        <end position="786"/>
    </location>
</feature>
<evidence type="ECO:0000259" key="7">
    <source>
        <dbReference type="Pfam" id="PF02687"/>
    </source>
</evidence>
<feature type="transmembrane region" description="Helical" evidence="6">
    <location>
        <begin position="339"/>
        <end position="357"/>
    </location>
</feature>
<dbReference type="Pfam" id="PF12704">
    <property type="entry name" value="MacB_PCD"/>
    <property type="match status" value="2"/>
</dbReference>
<evidence type="ECO:0000259" key="8">
    <source>
        <dbReference type="Pfam" id="PF12704"/>
    </source>
</evidence>
<dbReference type="RefSeq" id="WP_147203345.1">
    <property type="nucleotide sequence ID" value="NZ_BJYT01000005.1"/>
</dbReference>
<protein>
    <submittedName>
        <fullName evidence="9">ABC transporter permease</fullName>
    </submittedName>
</protein>
<feature type="transmembrane region" description="Helical" evidence="6">
    <location>
        <begin position="754"/>
        <end position="779"/>
    </location>
</feature>
<dbReference type="PROSITE" id="PS51257">
    <property type="entry name" value="PROKAR_LIPOPROTEIN"/>
    <property type="match status" value="1"/>
</dbReference>
<dbReference type="PANTHER" id="PTHR30572:SF18">
    <property type="entry name" value="ABC-TYPE MACROLIDE FAMILY EXPORT SYSTEM PERMEASE COMPONENT 2"/>
    <property type="match status" value="1"/>
</dbReference>
<feature type="transmembrane region" description="Helical" evidence="6">
    <location>
        <begin position="21"/>
        <end position="41"/>
    </location>
</feature>
<dbReference type="InterPro" id="IPR003838">
    <property type="entry name" value="ABC3_permease_C"/>
</dbReference>
<feature type="transmembrane region" description="Helical" evidence="6">
    <location>
        <begin position="377"/>
        <end position="401"/>
    </location>
</feature>
<name>A0A512BB88_9BACT</name>
<evidence type="ECO:0000256" key="2">
    <source>
        <dbReference type="ARBA" id="ARBA00022475"/>
    </source>
</evidence>
<keyword evidence="5 6" id="KW-0472">Membrane</keyword>
<dbReference type="OrthoDB" id="1451596at2"/>
<feature type="domain" description="MacB-like periplasmic core" evidence="8">
    <location>
        <begin position="20"/>
        <end position="238"/>
    </location>
</feature>
<evidence type="ECO:0000256" key="4">
    <source>
        <dbReference type="ARBA" id="ARBA00022989"/>
    </source>
</evidence>
<proteinExistence type="predicted"/>
<dbReference type="Pfam" id="PF02687">
    <property type="entry name" value="FtsX"/>
    <property type="match status" value="2"/>
</dbReference>
<evidence type="ECO:0000256" key="3">
    <source>
        <dbReference type="ARBA" id="ARBA00022692"/>
    </source>
</evidence>
<keyword evidence="3 6" id="KW-0812">Transmembrane</keyword>
<dbReference type="GO" id="GO:0005886">
    <property type="term" value="C:plasma membrane"/>
    <property type="evidence" value="ECO:0007669"/>
    <property type="project" value="UniProtKB-SubCell"/>
</dbReference>
<feature type="transmembrane region" description="Helical" evidence="6">
    <location>
        <begin position="422"/>
        <end position="446"/>
    </location>
</feature>
<reference evidence="9 10" key="1">
    <citation type="submission" date="2019-07" db="EMBL/GenBank/DDBJ databases">
        <title>Whole genome shotgun sequence of Segetibacter aerophilus NBRC 106135.</title>
        <authorList>
            <person name="Hosoyama A."/>
            <person name="Uohara A."/>
            <person name="Ohji S."/>
            <person name="Ichikawa N."/>
        </authorList>
    </citation>
    <scope>NUCLEOTIDE SEQUENCE [LARGE SCALE GENOMIC DNA]</scope>
    <source>
        <strain evidence="9 10">NBRC 106135</strain>
    </source>
</reference>
<dbReference type="Proteomes" id="UP000321513">
    <property type="component" value="Unassembled WGS sequence"/>
</dbReference>
<evidence type="ECO:0000256" key="1">
    <source>
        <dbReference type="ARBA" id="ARBA00004651"/>
    </source>
</evidence>
<dbReference type="EMBL" id="BJYT01000005">
    <property type="protein sequence ID" value="GEO09221.1"/>
    <property type="molecule type" value="Genomic_DNA"/>
</dbReference>
<accession>A0A512BB88</accession>
<dbReference type="AlphaFoldDB" id="A0A512BB88"/>
<evidence type="ECO:0000313" key="9">
    <source>
        <dbReference type="EMBL" id="GEO09221.1"/>
    </source>
</evidence>
<feature type="transmembrane region" description="Helical" evidence="6">
    <location>
        <begin position="722"/>
        <end position="742"/>
    </location>
</feature>
<sequence length="793" mass="87614">MIKNYLKVALRKLWRHKAFSFINIIGLAVGMTACFLIYLYVGFELSYDAFNTKADRIYRVVADLKTPTETVHPSGPAWAVAPNAKDEFPEIEEFVRTTGTSILVRKGDVKFQEQNAMWADSALFKVFDFKLIKGDPRTALKEQLSIVLSKTAAKKYFANTDPIGQTVLVTGDAFPAKVTGVMKDIPENSQIKADVILSMSTLTQKFNSSLDSQWTNYGASAYLLLKPSADAERLEKKFPAFLEKRNGTEMKKIQMFPTLKLEALKDVYLRSTHGDNKTGNIVNVYIFSIVAVFIMLIACINFINLTTARSAERAKEVGIRKVVGAAKTQLSGQFIGESIMLCLIAFVITVLLSAILLPSFNTLAGKTISTGVFARPLLILGLFLAAIGIGLLAGIYPALVLSSFKPVVVLKGRFATGNKGIALRKGLVIAQFTISIVLIISTIVVYNQMTYMRNQELGFNKERMLIIDTNGDPNKKAFQQSIASLPNVVSTATSSSVPGGGNPGAYSEVENVRGELQIANLDLYFVDFDYINQFKIKMVAGRAFSREFGTDTTQAMVLNEAAVKMFGYSSPEAAVGKRFKQWGREGKIIGVMKDFHFKGLQQPIKPLSMRIEPDNSGLVSVNLSSANLPSTIAAIESKWKTFIPNRPFSYYFLDEFFDKQYRTEERFGKLFLNFAILAIIISCLGLLGLASYSTMQRTKEIGIRKVLGASVSGIVNLLSKEFLTLVIISFVIAAPIAWYFMYKWLQDFAYHTSISVWVFGLAGLSALAIALLTVSFQAIKAAVMNPVKSLRTE</sequence>
<feature type="domain" description="ABC3 transporter permease C-terminal" evidence="7">
    <location>
        <begin position="289"/>
        <end position="404"/>
    </location>
</feature>
<comment type="caution">
    <text evidence="9">The sequence shown here is derived from an EMBL/GenBank/DDBJ whole genome shotgun (WGS) entry which is preliminary data.</text>
</comment>
<keyword evidence="4 6" id="KW-1133">Transmembrane helix</keyword>